<gene>
    <name evidence="1" type="ORF">SDC9_195674</name>
</gene>
<name>A0A645IAC7_9ZZZZ</name>
<dbReference type="EMBL" id="VSSQ01110053">
    <property type="protein sequence ID" value="MPN48070.1"/>
    <property type="molecule type" value="Genomic_DNA"/>
</dbReference>
<accession>A0A645IAC7</accession>
<organism evidence="1">
    <name type="scientific">bioreactor metagenome</name>
    <dbReference type="NCBI Taxonomy" id="1076179"/>
    <lineage>
        <taxon>unclassified sequences</taxon>
        <taxon>metagenomes</taxon>
        <taxon>ecological metagenomes</taxon>
    </lineage>
</organism>
<protein>
    <submittedName>
        <fullName evidence="1">Uncharacterized protein</fullName>
    </submittedName>
</protein>
<reference evidence="1" key="1">
    <citation type="submission" date="2019-08" db="EMBL/GenBank/DDBJ databases">
        <authorList>
            <person name="Kucharzyk K."/>
            <person name="Murdoch R.W."/>
            <person name="Higgins S."/>
            <person name="Loffler F."/>
        </authorList>
    </citation>
    <scope>NUCLEOTIDE SEQUENCE</scope>
</reference>
<sequence length="50" mass="5052">MGIDGQRIADLDFLALGKCSASGQGGCCCHGRGDEGTANHAHGVGLSEMF</sequence>
<evidence type="ECO:0000313" key="1">
    <source>
        <dbReference type="EMBL" id="MPN48070.1"/>
    </source>
</evidence>
<dbReference type="AlphaFoldDB" id="A0A645IAC7"/>
<proteinExistence type="predicted"/>
<comment type="caution">
    <text evidence="1">The sequence shown here is derived from an EMBL/GenBank/DDBJ whole genome shotgun (WGS) entry which is preliminary data.</text>
</comment>